<evidence type="ECO:0000256" key="2">
    <source>
        <dbReference type="SAM" id="SignalP"/>
    </source>
</evidence>
<dbReference type="Proteomes" id="UP000650424">
    <property type="component" value="Unassembled WGS sequence"/>
</dbReference>
<feature type="chain" id="PRO_5046855110" evidence="2">
    <location>
        <begin position="22"/>
        <end position="123"/>
    </location>
</feature>
<feature type="region of interest" description="Disordered" evidence="1">
    <location>
        <begin position="96"/>
        <end position="123"/>
    </location>
</feature>
<protein>
    <submittedName>
        <fullName evidence="4">DUF4124 domain-containing protein</fullName>
    </submittedName>
</protein>
<keyword evidence="5" id="KW-1185">Reference proteome</keyword>
<dbReference type="Pfam" id="PF13511">
    <property type="entry name" value="DUF4124"/>
    <property type="match status" value="1"/>
</dbReference>
<comment type="caution">
    <text evidence="4">The sequence shown here is derived from an EMBL/GenBank/DDBJ whole genome shotgun (WGS) entry which is preliminary data.</text>
</comment>
<keyword evidence="2" id="KW-0732">Signal</keyword>
<dbReference type="RefSeq" id="WP_186950964.1">
    <property type="nucleotide sequence ID" value="NZ_JACOGF010000027.1"/>
</dbReference>
<dbReference type="EMBL" id="JACOGF010000027">
    <property type="protein sequence ID" value="MBC3921128.1"/>
    <property type="molecule type" value="Genomic_DNA"/>
</dbReference>
<feature type="region of interest" description="Disordered" evidence="1">
    <location>
        <begin position="50"/>
        <end position="82"/>
    </location>
</feature>
<dbReference type="InterPro" id="IPR025392">
    <property type="entry name" value="DUF4124"/>
</dbReference>
<evidence type="ECO:0000256" key="1">
    <source>
        <dbReference type="SAM" id="MobiDB-lite"/>
    </source>
</evidence>
<name>A0ABR6ZZP6_9BURK</name>
<reference evidence="4 5" key="1">
    <citation type="submission" date="2020-08" db="EMBL/GenBank/DDBJ databases">
        <title>Novel species isolated from subtropical streams in China.</title>
        <authorList>
            <person name="Lu H."/>
        </authorList>
    </citation>
    <scope>NUCLEOTIDE SEQUENCE [LARGE SCALE GENOMIC DNA]</scope>
    <source>
        <strain evidence="4 5">CY18W</strain>
    </source>
</reference>
<sequence length="123" mass="13443">MKKIHLVLAAMLLAMSNMASAQIQRCVDNDGRVTFTDNVCAKSSVKQKSVHAGQKMVGSGTETGGDSNLAAKNEAFNQRHAQRELRADNERAVHNFINTPLPPGVKYQRLTTYSDKPATLDSK</sequence>
<accession>A0ABR6ZZP6</accession>
<proteinExistence type="predicted"/>
<evidence type="ECO:0000313" key="4">
    <source>
        <dbReference type="EMBL" id="MBC3921128.1"/>
    </source>
</evidence>
<evidence type="ECO:0000259" key="3">
    <source>
        <dbReference type="Pfam" id="PF13511"/>
    </source>
</evidence>
<organism evidence="4 5">
    <name type="scientific">Undibacterium hunanense</name>
    <dbReference type="NCBI Taxonomy" id="2762292"/>
    <lineage>
        <taxon>Bacteria</taxon>
        <taxon>Pseudomonadati</taxon>
        <taxon>Pseudomonadota</taxon>
        <taxon>Betaproteobacteria</taxon>
        <taxon>Burkholderiales</taxon>
        <taxon>Oxalobacteraceae</taxon>
        <taxon>Undibacterium</taxon>
    </lineage>
</organism>
<evidence type="ECO:0000313" key="5">
    <source>
        <dbReference type="Proteomes" id="UP000650424"/>
    </source>
</evidence>
<gene>
    <name evidence="4" type="ORF">H8L32_26935</name>
</gene>
<feature type="domain" description="DUF4124" evidence="3">
    <location>
        <begin position="10"/>
        <end position="47"/>
    </location>
</feature>
<feature type="signal peptide" evidence="2">
    <location>
        <begin position="1"/>
        <end position="21"/>
    </location>
</feature>